<reference evidence="3 4" key="1">
    <citation type="submission" date="2017-07" db="EMBL/GenBank/DDBJ databases">
        <title>Genome Sequence of Arenibacter algicola Strain SMS7 Isolated from a culture of the Diatom Skeletonema marinoi.</title>
        <authorList>
            <person name="Topel M."/>
            <person name="Pinder M.I.M."/>
            <person name="Johansson O.N."/>
            <person name="Kourtchenko O."/>
            <person name="Godhe A."/>
            <person name="Clarke A.K."/>
        </authorList>
    </citation>
    <scope>NUCLEOTIDE SEQUENCE [LARGE SCALE GENOMIC DNA]</scope>
    <source>
        <strain evidence="3 4">SMS7</strain>
    </source>
</reference>
<dbReference type="SUPFAM" id="SSF53335">
    <property type="entry name" value="S-adenosyl-L-methionine-dependent methyltransferases"/>
    <property type="match status" value="1"/>
</dbReference>
<dbReference type="InterPro" id="IPR003356">
    <property type="entry name" value="DNA_methylase_A-5"/>
</dbReference>
<dbReference type="InterPro" id="IPR029063">
    <property type="entry name" value="SAM-dependent_MTases_sf"/>
</dbReference>
<keyword evidence="3" id="KW-0808">Transferase</keyword>
<dbReference type="KEGG" id="aalg:AREALGSMS7_02972"/>
<comment type="similarity">
    <text evidence="1">Belongs to the N(4)/N(6)-methyltransferase family.</text>
</comment>
<protein>
    <submittedName>
        <fullName evidence="3">N-6 DNA methylase</fullName>
    </submittedName>
</protein>
<dbReference type="EMBL" id="CP022515">
    <property type="protein sequence ID" value="ASO06404.1"/>
    <property type="molecule type" value="Genomic_DNA"/>
</dbReference>
<dbReference type="GO" id="GO:0008170">
    <property type="term" value="F:N-methyltransferase activity"/>
    <property type="evidence" value="ECO:0007669"/>
    <property type="project" value="InterPro"/>
</dbReference>
<dbReference type="Pfam" id="PF02384">
    <property type="entry name" value="N6_Mtase"/>
    <property type="match status" value="1"/>
</dbReference>
<evidence type="ECO:0000313" key="3">
    <source>
        <dbReference type="EMBL" id="ASO06404.1"/>
    </source>
</evidence>
<organism evidence="3 4">
    <name type="scientific">Arenibacter algicola</name>
    <dbReference type="NCBI Taxonomy" id="616991"/>
    <lineage>
        <taxon>Bacteria</taxon>
        <taxon>Pseudomonadati</taxon>
        <taxon>Bacteroidota</taxon>
        <taxon>Flavobacteriia</taxon>
        <taxon>Flavobacteriales</taxon>
        <taxon>Flavobacteriaceae</taxon>
        <taxon>Arenibacter</taxon>
    </lineage>
</organism>
<dbReference type="GO" id="GO:0032259">
    <property type="term" value="P:methylation"/>
    <property type="evidence" value="ECO:0007669"/>
    <property type="project" value="UniProtKB-KW"/>
</dbReference>
<dbReference type="GO" id="GO:0003677">
    <property type="term" value="F:DNA binding"/>
    <property type="evidence" value="ECO:0007669"/>
    <property type="project" value="InterPro"/>
</dbReference>
<gene>
    <name evidence="3" type="ORF">AREALGSMS7_02972</name>
</gene>
<evidence type="ECO:0000259" key="2">
    <source>
        <dbReference type="Pfam" id="PF02384"/>
    </source>
</evidence>
<proteinExistence type="inferred from homology"/>
<evidence type="ECO:0000313" key="4">
    <source>
        <dbReference type="Proteomes" id="UP000204551"/>
    </source>
</evidence>
<dbReference type="AlphaFoldDB" id="A0A221UYF7"/>
<accession>A0A221UYF7</accession>
<evidence type="ECO:0000256" key="1">
    <source>
        <dbReference type="ARBA" id="ARBA00006594"/>
    </source>
</evidence>
<feature type="domain" description="DNA methylase adenine-specific" evidence="2">
    <location>
        <begin position="12"/>
        <end position="74"/>
    </location>
</feature>
<dbReference type="Gene3D" id="3.40.50.150">
    <property type="entry name" value="Vaccinia Virus protein VP39"/>
    <property type="match status" value="1"/>
</dbReference>
<sequence length="96" mass="10929">MSGLTIKGEDWDNKVNDCACGSGRLLLSANKFTKDMYHIGQDIDMICAKMAAINLCMHQMKGEVHCMDTLRMTTPRKNFLINPKFHEHKTLLIICK</sequence>
<name>A0A221UYF7_9FLAO</name>
<dbReference type="Proteomes" id="UP000204551">
    <property type="component" value="Chromosome"/>
</dbReference>
<keyword evidence="3" id="KW-0489">Methyltransferase</keyword>